<evidence type="ECO:0000313" key="5">
    <source>
        <dbReference type="Proteomes" id="UP000672027"/>
    </source>
</evidence>
<dbReference type="EMBL" id="CP072800">
    <property type="protein sequence ID" value="QTR50250.1"/>
    <property type="molecule type" value="Genomic_DNA"/>
</dbReference>
<dbReference type="InterPro" id="IPR036641">
    <property type="entry name" value="HPT_dom_sf"/>
</dbReference>
<dbReference type="Pfam" id="PF01627">
    <property type="entry name" value="Hpt"/>
    <property type="match status" value="1"/>
</dbReference>
<feature type="domain" description="HPt" evidence="3">
    <location>
        <begin position="21"/>
        <end position="118"/>
    </location>
</feature>
<keyword evidence="2" id="KW-0597">Phosphoprotein</keyword>
<gene>
    <name evidence="4" type="ORF">J8380_01300</name>
</gene>
<organism evidence="4 5">
    <name type="scientific">Candidatus Thiothrix anitrata</name>
    <dbReference type="NCBI Taxonomy" id="2823902"/>
    <lineage>
        <taxon>Bacteria</taxon>
        <taxon>Pseudomonadati</taxon>
        <taxon>Pseudomonadota</taxon>
        <taxon>Gammaproteobacteria</taxon>
        <taxon>Thiotrichales</taxon>
        <taxon>Thiotrichaceae</taxon>
        <taxon>Thiothrix</taxon>
    </lineage>
</organism>
<protein>
    <submittedName>
        <fullName evidence="4">Hpt domain-containing protein</fullName>
    </submittedName>
</protein>
<name>A0ABX7X829_9GAMM</name>
<dbReference type="Gene3D" id="1.20.120.160">
    <property type="entry name" value="HPT domain"/>
    <property type="match status" value="1"/>
</dbReference>
<keyword evidence="1" id="KW-0902">Two-component regulatory system</keyword>
<proteinExistence type="predicted"/>
<dbReference type="Proteomes" id="UP000672027">
    <property type="component" value="Chromosome"/>
</dbReference>
<evidence type="ECO:0000256" key="1">
    <source>
        <dbReference type="ARBA" id="ARBA00023012"/>
    </source>
</evidence>
<evidence type="ECO:0000259" key="3">
    <source>
        <dbReference type="PROSITE" id="PS50894"/>
    </source>
</evidence>
<dbReference type="PROSITE" id="PS50894">
    <property type="entry name" value="HPT"/>
    <property type="match status" value="1"/>
</dbReference>
<accession>A0ABX7X829</accession>
<keyword evidence="5" id="KW-1185">Reference proteome</keyword>
<dbReference type="InterPro" id="IPR008207">
    <property type="entry name" value="Sig_transdc_His_kin_Hpt_dom"/>
</dbReference>
<dbReference type="SUPFAM" id="SSF47226">
    <property type="entry name" value="Histidine-containing phosphotransfer domain, HPT domain"/>
    <property type="match status" value="1"/>
</dbReference>
<evidence type="ECO:0000313" key="4">
    <source>
        <dbReference type="EMBL" id="QTR50250.1"/>
    </source>
</evidence>
<dbReference type="RefSeq" id="WP_210227452.1">
    <property type="nucleotide sequence ID" value="NZ_CP072800.1"/>
</dbReference>
<evidence type="ECO:0000256" key="2">
    <source>
        <dbReference type="PROSITE-ProRule" id="PRU00110"/>
    </source>
</evidence>
<feature type="modified residue" description="Phosphohistidine" evidence="2">
    <location>
        <position position="60"/>
    </location>
</feature>
<reference evidence="4 5" key="1">
    <citation type="submission" date="2021-04" db="EMBL/GenBank/DDBJ databases">
        <title>Genomics, taxonomy and metabolism of representatives of sulfur bacteria of the genus Thiothrix: Thiothrix fructosivorans QT, Thiothrix unzii A1T and three new species, Thiothrix subterranea sp. nov., Thiothrix litoralis sp. nov. and 'Candidatus Thiothrix anitrata' sp. nov.</title>
        <authorList>
            <person name="Ravin N.V."/>
            <person name="Smolyakov D."/>
            <person name="Rudenko T.S."/>
            <person name="Mardanov A.V."/>
            <person name="Beletsky A.V."/>
            <person name="Markov N.D."/>
            <person name="Fomenkov A.I."/>
            <person name="Roberts R.J."/>
            <person name="Karnachuk O.V."/>
            <person name="Novikov A."/>
            <person name="Grabovich M.Y."/>
        </authorList>
    </citation>
    <scope>NUCLEOTIDE SEQUENCE [LARGE SCALE GENOMIC DNA]</scope>
    <source>
        <strain evidence="4 5">A52</strain>
    </source>
</reference>
<sequence>MTSTTIQIIDEDTYYELQEIMADEFAELLAVFHEDAAASLANLQQYIVQGETQQVGALCHKLKSSSRLIGAFHMAELARLLEEYKDNNNQLLATTYCQQLAEAYTEVCQWLAEHTNNLST</sequence>